<protein>
    <submittedName>
        <fullName evidence="6">Transcriptional regulator</fullName>
    </submittedName>
</protein>
<keyword evidence="3" id="KW-0472">Membrane</keyword>
<dbReference type="InterPro" id="IPR050922">
    <property type="entry name" value="LytR/CpsA/Psr_CW_biosynth"/>
</dbReference>
<dbReference type="Gene3D" id="3.30.70.2390">
    <property type="match status" value="1"/>
</dbReference>
<keyword evidence="7" id="KW-1185">Reference proteome</keyword>
<dbReference type="EMBL" id="LYXE01000059">
    <property type="protein sequence ID" value="PDW00078.1"/>
    <property type="molecule type" value="Genomic_DNA"/>
</dbReference>
<evidence type="ECO:0000313" key="6">
    <source>
        <dbReference type="EMBL" id="PDW00078.1"/>
    </source>
</evidence>
<reference evidence="6 7" key="1">
    <citation type="submission" date="2016-05" db="EMBL/GenBank/DDBJ databases">
        <authorList>
            <person name="Lavstsen T."/>
            <person name="Jespersen J.S."/>
        </authorList>
    </citation>
    <scope>NUCLEOTIDE SEQUENCE [LARGE SCALE GENOMIC DNA]</scope>
    <source>
        <strain evidence="6 7">B7-9</strain>
    </source>
</reference>
<name>A0A2H3L5B5_9CHLR</name>
<dbReference type="OrthoDB" id="305468at2"/>
<dbReference type="Gene3D" id="3.40.630.190">
    <property type="entry name" value="LCP protein"/>
    <property type="match status" value="1"/>
</dbReference>
<evidence type="ECO:0000256" key="1">
    <source>
        <dbReference type="ARBA" id="ARBA00006068"/>
    </source>
</evidence>
<dbReference type="Pfam" id="PF03816">
    <property type="entry name" value="LytR_cpsA_psr"/>
    <property type="match status" value="1"/>
</dbReference>
<dbReference type="Proteomes" id="UP000220922">
    <property type="component" value="Unassembled WGS sequence"/>
</dbReference>
<dbReference type="PANTHER" id="PTHR33392:SF6">
    <property type="entry name" value="POLYISOPRENYL-TEICHOIC ACID--PEPTIDOGLYCAN TEICHOIC ACID TRANSFERASE TAGU"/>
    <property type="match status" value="1"/>
</dbReference>
<dbReference type="Pfam" id="PF13399">
    <property type="entry name" value="LytR_C"/>
    <property type="match status" value="1"/>
</dbReference>
<evidence type="ECO:0000256" key="3">
    <source>
        <dbReference type="SAM" id="Phobius"/>
    </source>
</evidence>
<comment type="caution">
    <text evidence="6">The sequence shown here is derived from an EMBL/GenBank/DDBJ whole genome shotgun (WGS) entry which is preliminary data.</text>
</comment>
<evidence type="ECO:0000313" key="7">
    <source>
        <dbReference type="Proteomes" id="UP000220922"/>
    </source>
</evidence>
<feature type="transmembrane region" description="Helical" evidence="3">
    <location>
        <begin position="32"/>
        <end position="52"/>
    </location>
</feature>
<evidence type="ECO:0000256" key="2">
    <source>
        <dbReference type="SAM" id="MobiDB-lite"/>
    </source>
</evidence>
<dbReference type="InterPro" id="IPR004474">
    <property type="entry name" value="LytR_CpsA_psr"/>
</dbReference>
<organism evidence="6 7">
    <name type="scientific">Candidatus Chloroploca asiatica</name>
    <dbReference type="NCBI Taxonomy" id="1506545"/>
    <lineage>
        <taxon>Bacteria</taxon>
        <taxon>Bacillati</taxon>
        <taxon>Chloroflexota</taxon>
        <taxon>Chloroflexia</taxon>
        <taxon>Chloroflexales</taxon>
        <taxon>Chloroflexineae</taxon>
        <taxon>Oscillochloridaceae</taxon>
        <taxon>Candidatus Chloroploca</taxon>
    </lineage>
</organism>
<gene>
    <name evidence="6" type="ORF">A9Q02_10755</name>
</gene>
<sequence length="459" mass="48840">MSKQTTVLPERQQRAAQPAQSRPPRPTFWSRVRLWLGLGLGLVLLVVGVIYWQIFSLSQAITVADARPNAPLASPLMGANLLIIGTDERPGFPQEGVRSDTLMLARLDPAGRWVSLLSIPRDSQVALPAVGLDVTKINAAYGQGYAGASRLYGDATTSHQGGMALAAETVEALLQLRERNMRVDFVATVNFAGFAQIIDALGGVTIDVPARLVDEAYPTDDFGVMRVEFAPGPQTMDGATALIYARTRHQDSDFGRAQRQQQVVQAILQEVRERGVLGQVVTLPALVRAVEGSGDGIPPVVTTLPVARFDVLFALASLAATVEPGAIGQFGLGPAHLAATNGTNLIWDQAAVQGLLDAWQQRPVEVVEEVDVQVFNGTDVPGLARLVSLDLEQVGFRMLPAANAPLVGEQTRVYHTGGAPTTSRRVAQTLEARLVNGPLPEGVASTAPVVVVLGTDAVR</sequence>
<dbReference type="InterPro" id="IPR027381">
    <property type="entry name" value="LytR/CpsA/Psr_C"/>
</dbReference>
<dbReference type="AlphaFoldDB" id="A0A2H3L5B5"/>
<accession>A0A2H3L5B5</accession>
<dbReference type="PANTHER" id="PTHR33392">
    <property type="entry name" value="POLYISOPRENYL-TEICHOIC ACID--PEPTIDOGLYCAN TEICHOIC ACID TRANSFERASE TAGU"/>
    <property type="match status" value="1"/>
</dbReference>
<feature type="domain" description="Cell envelope-related transcriptional attenuator" evidence="4">
    <location>
        <begin position="98"/>
        <end position="272"/>
    </location>
</feature>
<feature type="region of interest" description="Disordered" evidence="2">
    <location>
        <begin position="1"/>
        <end position="25"/>
    </location>
</feature>
<feature type="domain" description="LytR/CpsA/Psr regulator C-terminal" evidence="5">
    <location>
        <begin position="369"/>
        <end position="456"/>
    </location>
</feature>
<keyword evidence="3" id="KW-1133">Transmembrane helix</keyword>
<keyword evidence="3" id="KW-0812">Transmembrane</keyword>
<dbReference type="NCBIfam" id="TIGR00350">
    <property type="entry name" value="lytR_cpsA_psr"/>
    <property type="match status" value="1"/>
</dbReference>
<proteinExistence type="inferred from homology"/>
<evidence type="ECO:0000259" key="5">
    <source>
        <dbReference type="Pfam" id="PF13399"/>
    </source>
</evidence>
<evidence type="ECO:0000259" key="4">
    <source>
        <dbReference type="Pfam" id="PF03816"/>
    </source>
</evidence>
<dbReference type="RefSeq" id="WP_097651273.1">
    <property type="nucleotide sequence ID" value="NZ_LYXE01000059.1"/>
</dbReference>
<comment type="similarity">
    <text evidence="1">Belongs to the LytR/CpsA/Psr (LCP) family.</text>
</comment>